<dbReference type="Pfam" id="PF21195">
    <property type="entry name" value="EGF_C8A_B_C6"/>
    <property type="match status" value="1"/>
</dbReference>
<dbReference type="SMART" id="SM00457">
    <property type="entry name" value="MACPF"/>
    <property type="match status" value="1"/>
</dbReference>
<gene>
    <name evidence="28" type="primary">DAB1</name>
</gene>
<dbReference type="PROSITE" id="PS50092">
    <property type="entry name" value="TSP1"/>
    <property type="match status" value="2"/>
</dbReference>
<keyword evidence="15" id="KW-0180">Complement pathway</keyword>
<dbReference type="SMART" id="SM00192">
    <property type="entry name" value="LDLa"/>
    <property type="match status" value="1"/>
</dbReference>
<evidence type="ECO:0000256" key="6">
    <source>
        <dbReference type="ARBA" id="ARBA00022525"/>
    </source>
</evidence>
<keyword evidence="8" id="KW-1052">Target cell membrane</keyword>
<dbReference type="AlphaFoldDB" id="A0AAR2KEF9"/>
<evidence type="ECO:0000256" key="2">
    <source>
        <dbReference type="ARBA" id="ARBA00004613"/>
    </source>
</evidence>
<comment type="similarity">
    <text evidence="3">Belongs to the complement C6/C7/C8/C9 family.</text>
</comment>
<dbReference type="Proteomes" id="UP001501920">
    <property type="component" value="Chromosome 2"/>
</dbReference>
<organism evidence="28 29">
    <name type="scientific">Pygocentrus nattereri</name>
    <name type="common">Red-bellied piranha</name>
    <dbReference type="NCBI Taxonomy" id="42514"/>
    <lineage>
        <taxon>Eukaryota</taxon>
        <taxon>Metazoa</taxon>
        <taxon>Chordata</taxon>
        <taxon>Craniata</taxon>
        <taxon>Vertebrata</taxon>
        <taxon>Euteleostomi</taxon>
        <taxon>Actinopterygii</taxon>
        <taxon>Neopterygii</taxon>
        <taxon>Teleostei</taxon>
        <taxon>Ostariophysi</taxon>
        <taxon>Characiformes</taxon>
        <taxon>Characoidei</taxon>
        <taxon>Pygocentrus</taxon>
    </lineage>
</organism>
<dbReference type="PROSITE" id="PS01209">
    <property type="entry name" value="LDLRA_1"/>
    <property type="match status" value="1"/>
</dbReference>
<reference evidence="28" key="2">
    <citation type="submission" date="2025-08" db="UniProtKB">
        <authorList>
            <consortium name="Ensembl"/>
        </authorList>
    </citation>
    <scope>IDENTIFICATION</scope>
</reference>
<keyword evidence="9" id="KW-0399">Innate immunity</keyword>
<proteinExistence type="inferred from homology"/>
<keyword evidence="16" id="KW-0473">Membrane attack complex</keyword>
<feature type="domain" description="MACPF" evidence="27">
    <location>
        <begin position="138"/>
        <end position="483"/>
    </location>
</feature>
<evidence type="ECO:0000256" key="11">
    <source>
        <dbReference type="ARBA" id="ARBA00022729"/>
    </source>
</evidence>
<evidence type="ECO:0000256" key="4">
    <source>
        <dbReference type="ARBA" id="ARBA00013949"/>
    </source>
</evidence>
<evidence type="ECO:0000256" key="21">
    <source>
        <dbReference type="ARBA" id="ARBA00023298"/>
    </source>
</evidence>
<accession>A0AAR2KEF9</accession>
<evidence type="ECO:0000259" key="27">
    <source>
        <dbReference type="PROSITE" id="PS51412"/>
    </source>
</evidence>
<dbReference type="GO" id="GO:0005576">
    <property type="term" value="C:extracellular region"/>
    <property type="evidence" value="ECO:0007669"/>
    <property type="project" value="UniProtKB-SubCell"/>
</dbReference>
<evidence type="ECO:0000256" key="12">
    <source>
        <dbReference type="ARBA" id="ARBA00022737"/>
    </source>
</evidence>
<keyword evidence="12" id="KW-0677">Repeat</keyword>
<dbReference type="SUPFAM" id="SSF57424">
    <property type="entry name" value="LDL receptor-like module"/>
    <property type="match status" value="1"/>
</dbReference>
<keyword evidence="7" id="KW-0245">EGF-like domain</keyword>
<sequence length="569" mass="63713">MAFNPTVRSLALHAVFISLAVTVGGQLEDRMQLRPPLDPVDCALSEWSPWTRCDPCLKKRYRFAWLEQPSQFGGELCHELGRRVESCTPPPRYSCQSKSPLCQGFVCTSTGRCVLEGLRCNGDDDCGDGSDELGCKKVFRACSEPTDEYYGIENLAKGINVLNSNLEGLVLDNRYYAGGCLPHYIQDIRFRKPYNLQQYTLETKGSRDFKFESYSSYTQFVEETMRATLSKTSVSFGISLGVFSFSFDYNDEQYKKSVKKLRRFSGTDSQFIHAHSQIELARYALKTEGLMLHPEFLSRLRALPLEYTYGEYRQLYNDYGTHYITEATLGGDFDYTLIVNKQELKKSGYSLDDVKRCTDMGFKLGVVIKGVPVSVGMSSGDCSGLLKEFGDSEDRSSVLSEHVAVVRGGDSETISRLAAKELPNPDIMQRWGDAVYYNPDFIRTKLSPLYELVTARDFISANMLKKNLQRALDTYLKEGSSCRCTPCLNNGVAVLKGNRCECICPAGTRGISCEITMRTGVAVDGSWSCWSDWTCRGQTKRRTRQCTNPAPQNGGVPCQGLSEETADCL</sequence>
<keyword evidence="5" id="KW-1134">Transmembrane beta strand</keyword>
<dbReference type="PANTHER" id="PTHR45742">
    <property type="entry name" value="COMPLEMENT COMPONENT C6"/>
    <property type="match status" value="1"/>
</dbReference>
<dbReference type="PROSITE" id="PS51412">
    <property type="entry name" value="MACPF_2"/>
    <property type="match status" value="1"/>
</dbReference>
<evidence type="ECO:0000256" key="22">
    <source>
        <dbReference type="ARBA" id="ARBA00031383"/>
    </source>
</evidence>
<evidence type="ECO:0000256" key="3">
    <source>
        <dbReference type="ARBA" id="ARBA00009214"/>
    </source>
</evidence>
<dbReference type="InterPro" id="IPR002172">
    <property type="entry name" value="LDrepeatLR_classA_rpt"/>
</dbReference>
<comment type="function">
    <text evidence="23">Component of the membrane attack complex (MAC), a multiprotein complex activated by the complement cascade, which inserts into a target cell membrane and forms a pore, leading to target cell membrane rupture and cell lysis. The MAC is initiated by proteolytic cleavage of C5 into complement C5b in response to the classical, alternative, lectin and GZMK complement pathways. The complement pathways consist in a cascade of proteins that leads to phagocytosis and breakdown of pathogens and signaling that strengthens the adaptive immune system. C8B, together with C8A and C8G, inserts into the target membrane, but does not form pores by itself. During MAC assembly, associates with C5b, C6 and C7 to form the C5b8 intermediate complex that inserts into the target membrane and traverses the bilayer increasing membrane rigidity.</text>
</comment>
<keyword evidence="19" id="KW-0179">Complement alternate pathway</keyword>
<evidence type="ECO:0000256" key="20">
    <source>
        <dbReference type="ARBA" id="ARBA00023180"/>
    </source>
</evidence>
<evidence type="ECO:0000313" key="29">
    <source>
        <dbReference type="Proteomes" id="UP001501920"/>
    </source>
</evidence>
<evidence type="ECO:0000256" key="1">
    <source>
        <dbReference type="ARBA" id="ARBA00004276"/>
    </source>
</evidence>
<dbReference type="PRINTS" id="PR00764">
    <property type="entry name" value="COMPLEMENTC9"/>
</dbReference>
<evidence type="ECO:0000256" key="23">
    <source>
        <dbReference type="ARBA" id="ARBA00093292"/>
    </source>
</evidence>
<dbReference type="GO" id="GO:0006957">
    <property type="term" value="P:complement activation, alternative pathway"/>
    <property type="evidence" value="ECO:0007669"/>
    <property type="project" value="UniProtKB-KW"/>
</dbReference>
<dbReference type="GeneTree" id="ENSGT00940000160247"/>
<feature type="signal peptide" evidence="26">
    <location>
        <begin position="1"/>
        <end position="25"/>
    </location>
</feature>
<comment type="caution">
    <text evidence="25">Lacks conserved residue(s) required for the propagation of feature annotation.</text>
</comment>
<evidence type="ECO:0000256" key="15">
    <source>
        <dbReference type="ARBA" id="ARBA00022875"/>
    </source>
</evidence>
<evidence type="ECO:0000256" key="18">
    <source>
        <dbReference type="ARBA" id="ARBA00023157"/>
    </source>
</evidence>
<reference evidence="28" key="3">
    <citation type="submission" date="2025-09" db="UniProtKB">
        <authorList>
            <consortium name="Ensembl"/>
        </authorList>
    </citation>
    <scope>IDENTIFICATION</scope>
</reference>
<keyword evidence="10" id="KW-0812">Transmembrane</keyword>
<feature type="chain" id="PRO_5043322169" description="Complement component C8 beta chain" evidence="26">
    <location>
        <begin position="26"/>
        <end position="569"/>
    </location>
</feature>
<dbReference type="Pfam" id="PF01823">
    <property type="entry name" value="MACPF"/>
    <property type="match status" value="1"/>
</dbReference>
<evidence type="ECO:0000256" key="19">
    <source>
        <dbReference type="ARBA" id="ARBA00023162"/>
    </source>
</evidence>
<dbReference type="SMART" id="SM00209">
    <property type="entry name" value="TSP1"/>
    <property type="match status" value="2"/>
</dbReference>
<dbReference type="InterPro" id="IPR036055">
    <property type="entry name" value="LDL_receptor-like_sf"/>
</dbReference>
<evidence type="ECO:0000256" key="7">
    <source>
        <dbReference type="ARBA" id="ARBA00022536"/>
    </source>
</evidence>
<evidence type="ECO:0000256" key="13">
    <source>
        <dbReference type="ARBA" id="ARBA00022852"/>
    </source>
</evidence>
<dbReference type="PROSITE" id="PS00279">
    <property type="entry name" value="MACPF_1"/>
    <property type="match status" value="1"/>
</dbReference>
<evidence type="ECO:0000256" key="14">
    <source>
        <dbReference type="ARBA" id="ARBA00022859"/>
    </source>
</evidence>
<evidence type="ECO:0000256" key="16">
    <source>
        <dbReference type="ARBA" id="ARBA00023058"/>
    </source>
</evidence>
<dbReference type="InterPro" id="IPR020864">
    <property type="entry name" value="MACPF"/>
</dbReference>
<comment type="subunit">
    <text evidence="24">Heterotrimer of 3 chains: alpha (C8A), beta (C8B) and gamma (C8G); the alpha and gamma chains are disulfide bonded. Component of the membrane attack complex (MAC), composed of complement C5b, C6, C7, C8A, C8B, C8G and multiple copies of the pore-forming subunit C9.</text>
</comment>
<dbReference type="Pfam" id="PF00057">
    <property type="entry name" value="Ldl_recept_a"/>
    <property type="match status" value="1"/>
</dbReference>
<keyword evidence="14" id="KW-0391">Immunity</keyword>
<evidence type="ECO:0000313" key="28">
    <source>
        <dbReference type="Ensembl" id="ENSPNAP00000062713.1"/>
    </source>
</evidence>
<evidence type="ECO:0000256" key="25">
    <source>
        <dbReference type="PROSITE-ProRule" id="PRU00124"/>
    </source>
</evidence>
<evidence type="ECO:0000256" key="10">
    <source>
        <dbReference type="ARBA" id="ARBA00022692"/>
    </source>
</evidence>
<dbReference type="GO" id="GO:0006958">
    <property type="term" value="P:complement activation, classical pathway"/>
    <property type="evidence" value="ECO:0007669"/>
    <property type="project" value="UniProtKB-KW"/>
</dbReference>
<keyword evidence="11 26" id="KW-0732">Signal</keyword>
<feature type="disulfide bond" evidence="25">
    <location>
        <begin position="120"/>
        <end position="135"/>
    </location>
</feature>
<keyword evidence="21" id="KW-1053">Target membrane</keyword>
<dbReference type="InterPro" id="IPR000884">
    <property type="entry name" value="TSP1_rpt"/>
</dbReference>
<dbReference type="GO" id="GO:0044218">
    <property type="term" value="C:other organism cell membrane"/>
    <property type="evidence" value="ECO:0007669"/>
    <property type="project" value="UniProtKB-KW"/>
</dbReference>
<keyword evidence="18 25" id="KW-1015">Disulfide bond</keyword>
<name>A0AAR2KEF9_PYGNA</name>
<protein>
    <recommendedName>
        <fullName evidence="4">Complement component C8 beta chain</fullName>
    </recommendedName>
    <alternativeName>
        <fullName evidence="22">Complement component 8 subunit beta</fullName>
    </alternativeName>
</protein>
<evidence type="ECO:0000256" key="9">
    <source>
        <dbReference type="ARBA" id="ARBA00022588"/>
    </source>
</evidence>
<dbReference type="Gene3D" id="2.20.100.10">
    <property type="entry name" value="Thrombospondin type-1 (TSP1) repeat"/>
    <property type="match status" value="1"/>
</dbReference>
<dbReference type="SUPFAM" id="SSF82895">
    <property type="entry name" value="TSP-1 type 1 repeat"/>
    <property type="match status" value="2"/>
</dbReference>
<dbReference type="Gene3D" id="4.10.400.10">
    <property type="entry name" value="Low-density Lipoprotein Receptor"/>
    <property type="match status" value="1"/>
</dbReference>
<dbReference type="Ensembl" id="ENSPNAT00000046785.1">
    <property type="protein sequence ID" value="ENSPNAP00000062713.1"/>
    <property type="gene ID" value="ENSPNAG00000011120.2"/>
</dbReference>
<keyword evidence="13" id="KW-0204">Cytolysis</keyword>
<dbReference type="GO" id="GO:0005579">
    <property type="term" value="C:membrane attack complex"/>
    <property type="evidence" value="ECO:0007669"/>
    <property type="project" value="UniProtKB-KW"/>
</dbReference>
<dbReference type="InterPro" id="IPR023415">
    <property type="entry name" value="LDLR_class-A_CS"/>
</dbReference>
<dbReference type="GO" id="GO:0031640">
    <property type="term" value="P:killing of cells of another organism"/>
    <property type="evidence" value="ECO:0007669"/>
    <property type="project" value="UniProtKB-KW"/>
</dbReference>
<evidence type="ECO:0000256" key="5">
    <source>
        <dbReference type="ARBA" id="ARBA00022452"/>
    </source>
</evidence>
<evidence type="ECO:0000256" key="26">
    <source>
        <dbReference type="SAM" id="SignalP"/>
    </source>
</evidence>
<dbReference type="InterPro" id="IPR020863">
    <property type="entry name" value="MACPF_CS"/>
</dbReference>
<evidence type="ECO:0000256" key="24">
    <source>
        <dbReference type="ARBA" id="ARBA00093472"/>
    </source>
</evidence>
<keyword evidence="6" id="KW-0964">Secreted</keyword>
<keyword evidence="20" id="KW-0325">Glycoprotein</keyword>
<reference evidence="28 29" key="1">
    <citation type="submission" date="2020-10" db="EMBL/GenBank/DDBJ databases">
        <title>Pygocentrus nattereri (red-bellied piranha) genome, fPygNat1, primary haplotype.</title>
        <authorList>
            <person name="Myers G."/>
            <person name="Meyer A."/>
            <person name="Karagic N."/>
            <person name="Pippel M."/>
            <person name="Winkler S."/>
            <person name="Tracey A."/>
            <person name="Wood J."/>
            <person name="Formenti G."/>
            <person name="Howe K."/>
            <person name="Fedrigo O."/>
            <person name="Jarvis E.D."/>
        </authorList>
    </citation>
    <scope>NUCLEOTIDE SEQUENCE [LARGE SCALE GENOMIC DNA]</scope>
</reference>
<comment type="subcellular location">
    <subcellularLocation>
        <location evidence="2">Secreted</location>
    </subcellularLocation>
    <subcellularLocation>
        <location evidence="1">Target cell membrane</location>
        <topology evidence="1">Multi-pass membrane protein</topology>
    </subcellularLocation>
</comment>
<keyword evidence="17" id="KW-0472">Membrane</keyword>
<keyword evidence="29" id="KW-1185">Reference proteome</keyword>
<evidence type="ECO:0000256" key="8">
    <source>
        <dbReference type="ARBA" id="ARBA00022537"/>
    </source>
</evidence>
<dbReference type="InterPro" id="IPR001862">
    <property type="entry name" value="MAC_perforin"/>
</dbReference>
<dbReference type="InterPro" id="IPR036383">
    <property type="entry name" value="TSP1_rpt_sf"/>
</dbReference>
<dbReference type="PANTHER" id="PTHR45742:SF5">
    <property type="entry name" value="COMPLEMENT COMPONENT C8 BETA CHAIN"/>
    <property type="match status" value="1"/>
</dbReference>
<dbReference type="PROSITE" id="PS50068">
    <property type="entry name" value="LDLRA_2"/>
    <property type="match status" value="1"/>
</dbReference>
<evidence type="ECO:0000256" key="17">
    <source>
        <dbReference type="ARBA" id="ARBA00023136"/>
    </source>
</evidence>
<dbReference type="InterPro" id="IPR048831">
    <property type="entry name" value="C8A_B_C6_EGF-like"/>
</dbReference>